<reference evidence="2" key="1">
    <citation type="submission" date="2021-01" db="EMBL/GenBank/DDBJ databases">
        <authorList>
            <person name="Corre E."/>
            <person name="Pelletier E."/>
            <person name="Niang G."/>
            <person name="Scheremetjew M."/>
            <person name="Finn R."/>
            <person name="Kale V."/>
            <person name="Holt S."/>
            <person name="Cochrane G."/>
            <person name="Meng A."/>
            <person name="Brown T."/>
            <person name="Cohen L."/>
        </authorList>
    </citation>
    <scope>NUCLEOTIDE SEQUENCE</scope>
    <source>
        <strain evidence="2">UTEX LB 2760</strain>
    </source>
</reference>
<accession>A0A7S0BNN2</accession>
<dbReference type="EMBL" id="HBEK01015904">
    <property type="protein sequence ID" value="CAD8398686.1"/>
    <property type="molecule type" value="Transcribed_RNA"/>
</dbReference>
<dbReference type="Gene3D" id="2.170.16.10">
    <property type="entry name" value="Hedgehog/Intein (Hint) domain"/>
    <property type="match status" value="1"/>
</dbReference>
<dbReference type="PANTHER" id="PTHR11889">
    <property type="entry name" value="HEDGEHOG"/>
    <property type="match status" value="1"/>
</dbReference>
<dbReference type="AlphaFoldDB" id="A0A7S0BNN2"/>
<gene>
    <name evidence="2" type="ORF">RMAR0315_LOCUS8678</name>
</gene>
<dbReference type="InterPro" id="IPR050387">
    <property type="entry name" value="Hedgehog_Signaling"/>
</dbReference>
<feature type="chain" id="PRO_5030907221" description="Hint domain-containing protein" evidence="1">
    <location>
        <begin position="21"/>
        <end position="506"/>
    </location>
</feature>
<protein>
    <recommendedName>
        <fullName evidence="3">Hint domain-containing protein</fullName>
    </recommendedName>
</protein>
<evidence type="ECO:0000313" key="2">
    <source>
        <dbReference type="EMBL" id="CAD8398686.1"/>
    </source>
</evidence>
<dbReference type="PANTHER" id="PTHR11889:SF31">
    <property type="entry name" value="PROTEIN HEDGEHOG"/>
    <property type="match status" value="1"/>
</dbReference>
<dbReference type="CDD" id="cd00081">
    <property type="entry name" value="Hint"/>
    <property type="match status" value="1"/>
</dbReference>
<proteinExistence type="predicted"/>
<keyword evidence="1" id="KW-0732">Signal</keyword>
<name>A0A7S0BNN2_9RHOD</name>
<sequence>MGTWKMIVLVLGISLARCDALSEKVTELGPESFNKISNELCCSRMLIQYDQMATISSVKIVASSEDEVNKIDATISAGSLRLLQLGQPSESAFVQVSLVLGTPLLEISIGSRSEAYVVGLLGSPIGSIVAMGDSLVHIGGAIYPLDLGFDVRTGDNAAVCVEAISCRDDQCSGMANIFTEDNGVVVVRGGSYPTLAANIVGPGFISTCPLTIIRGKAIVTGSDDNENGGSIDMCVSQVLESDITDGGSVAYDTACAGDDFEIFAGGAENTPVEGCSQPSTAACSVILTSDSGQTIEECPSDTDCRIVCFAKTSTVNTLQGSDIIPKRLSEVRVGDLVQSYDLDGRESFSEVFLVQHEGINGKAVPMIKVHYETMGDEEDKPQHLTVSALHYILSSIVPKMEYTKVSDLNVGSRIFILDSGGKYQSAAIRKFEYVHSPAVNIHTLNDRVVVDGVLASSIASLKLFDIVDTMQLRFMLLPLKVLYLLGASRLVQVLDSLGHRVVKHFQ</sequence>
<organism evidence="2">
    <name type="scientific">Rhodosorus marinus</name>
    <dbReference type="NCBI Taxonomy" id="101924"/>
    <lineage>
        <taxon>Eukaryota</taxon>
        <taxon>Rhodophyta</taxon>
        <taxon>Stylonematophyceae</taxon>
        <taxon>Stylonematales</taxon>
        <taxon>Stylonemataceae</taxon>
        <taxon>Rhodosorus</taxon>
    </lineage>
</organism>
<feature type="signal peptide" evidence="1">
    <location>
        <begin position="1"/>
        <end position="20"/>
    </location>
</feature>
<dbReference type="InterPro" id="IPR036844">
    <property type="entry name" value="Hint_dom_sf"/>
</dbReference>
<evidence type="ECO:0000256" key="1">
    <source>
        <dbReference type="SAM" id="SignalP"/>
    </source>
</evidence>
<dbReference type="SUPFAM" id="SSF51294">
    <property type="entry name" value="Hedgehog/intein (Hint) domain"/>
    <property type="match status" value="1"/>
</dbReference>
<evidence type="ECO:0008006" key="3">
    <source>
        <dbReference type="Google" id="ProtNLM"/>
    </source>
</evidence>